<accession>A0A4Z2FPN2</accession>
<feature type="compositionally biased region" description="Gly residues" evidence="1">
    <location>
        <begin position="15"/>
        <end position="28"/>
    </location>
</feature>
<feature type="region of interest" description="Disordered" evidence="1">
    <location>
        <begin position="1"/>
        <end position="28"/>
    </location>
</feature>
<organism evidence="2 3">
    <name type="scientific">Liparis tanakae</name>
    <name type="common">Tanaka's snailfish</name>
    <dbReference type="NCBI Taxonomy" id="230148"/>
    <lineage>
        <taxon>Eukaryota</taxon>
        <taxon>Metazoa</taxon>
        <taxon>Chordata</taxon>
        <taxon>Craniata</taxon>
        <taxon>Vertebrata</taxon>
        <taxon>Euteleostomi</taxon>
        <taxon>Actinopterygii</taxon>
        <taxon>Neopterygii</taxon>
        <taxon>Teleostei</taxon>
        <taxon>Neoteleostei</taxon>
        <taxon>Acanthomorphata</taxon>
        <taxon>Eupercaria</taxon>
        <taxon>Perciformes</taxon>
        <taxon>Cottioidei</taxon>
        <taxon>Cottales</taxon>
        <taxon>Liparidae</taxon>
        <taxon>Liparis</taxon>
    </lineage>
</organism>
<comment type="caution">
    <text evidence="2">The sequence shown here is derived from an EMBL/GenBank/DDBJ whole genome shotgun (WGS) entry which is preliminary data.</text>
</comment>
<sequence>MRLNKPHMGARRGVDGGAGARRSGGGWGCRHSEARYTGMASVGWRGLCAHSPGSSSHLLCKRIDLPGAP</sequence>
<protein>
    <submittedName>
        <fullName evidence="2">Uncharacterized protein</fullName>
    </submittedName>
</protein>
<evidence type="ECO:0000313" key="2">
    <source>
        <dbReference type="EMBL" id="TNN43186.1"/>
    </source>
</evidence>
<proteinExistence type="predicted"/>
<evidence type="ECO:0000313" key="3">
    <source>
        <dbReference type="Proteomes" id="UP000314294"/>
    </source>
</evidence>
<keyword evidence="3" id="KW-1185">Reference proteome</keyword>
<dbReference type="Proteomes" id="UP000314294">
    <property type="component" value="Unassembled WGS sequence"/>
</dbReference>
<dbReference type="AlphaFoldDB" id="A0A4Z2FPN2"/>
<reference evidence="2 3" key="1">
    <citation type="submission" date="2019-03" db="EMBL/GenBank/DDBJ databases">
        <title>First draft genome of Liparis tanakae, snailfish: a comprehensive survey of snailfish specific genes.</title>
        <authorList>
            <person name="Kim W."/>
            <person name="Song I."/>
            <person name="Jeong J.-H."/>
            <person name="Kim D."/>
            <person name="Kim S."/>
            <person name="Ryu S."/>
            <person name="Song J.Y."/>
            <person name="Lee S.K."/>
        </authorList>
    </citation>
    <scope>NUCLEOTIDE SEQUENCE [LARGE SCALE GENOMIC DNA]</scope>
    <source>
        <tissue evidence="2">Muscle</tissue>
    </source>
</reference>
<feature type="compositionally biased region" description="Basic residues" evidence="1">
    <location>
        <begin position="1"/>
        <end position="10"/>
    </location>
</feature>
<evidence type="ECO:0000256" key="1">
    <source>
        <dbReference type="SAM" id="MobiDB-lite"/>
    </source>
</evidence>
<gene>
    <name evidence="2" type="ORF">EYF80_046633</name>
</gene>
<dbReference type="EMBL" id="SRLO01000983">
    <property type="protein sequence ID" value="TNN43186.1"/>
    <property type="molecule type" value="Genomic_DNA"/>
</dbReference>
<name>A0A4Z2FPN2_9TELE</name>